<dbReference type="Pfam" id="PF08616">
    <property type="entry name" value="SPA"/>
    <property type="match status" value="1"/>
</dbReference>
<dbReference type="InterPro" id="IPR012860">
    <property type="entry name" value="Afi1_N"/>
</dbReference>
<dbReference type="InterPro" id="IPR052809">
    <property type="entry name" value="Actin_polarity_regulatory"/>
</dbReference>
<dbReference type="PANTHER" id="PTHR28245:SF1">
    <property type="entry name" value="ARF3-INTERACTING PROTEIN 1"/>
    <property type="match status" value="1"/>
</dbReference>
<keyword evidence="4" id="KW-1185">Reference proteome</keyword>
<dbReference type="GO" id="GO:0051666">
    <property type="term" value="P:actin cortical patch localization"/>
    <property type="evidence" value="ECO:0007669"/>
    <property type="project" value="TreeGrafter"/>
</dbReference>
<comment type="caution">
    <text evidence="3">The sequence shown here is derived from an EMBL/GenBank/DDBJ whole genome shotgun (WGS) entry which is preliminary data.</text>
</comment>
<evidence type="ECO:0000259" key="2">
    <source>
        <dbReference type="PROSITE" id="PS50211"/>
    </source>
</evidence>
<sequence>MAPQHVTTILLAEFDIDQGSTLTHQYPSNITSDNHVLAELMLPDGAHLRPADWTIFFLNLAKPAPWNGNKALVSESNEQPLLYVLNLVRTNHDASIRRGATVKAMAICTTHQYLHVYKPVLLLALENYFKNPSVDVLKTLYESVNSMELNAPNLSPYERIILRSSDNKDLFIEKFEATAGNEETATSKVDVAHGLGIVDGQSPLKGSHGGKESSTSSASASLAAAGMAKNRDCQFYETKVVYDGIKIPIRVPLSINPEEVGEFSLIKLITTFSPSSPSPNPHPFHAHLDSNGPNTHPIMLLMNALLTGKRIIFLGNGHPAGDVANFVLAACALGSGSGGVLRGFPERAYPYTNLAGIDHLLTCKGFIAGVTNQLFEDRTAWWDVLCNIDTGKITVSKDIVAQPVSHSSGYYDDTRPLAIFSGSTVPQTSKYDNGDNEFMVDILSAIQAHYGEMVIRAKFQEYVTRFVALASQYEEQAHGQTTIGLNQINTPESSRYMGTGLVFADEPSRYKEISANASRIEGWRSTTSYKYLQEDHKAWLASRSIKVMDVKRVISLLKVARTLTTQDISSLFRGFLQHIVTDQQIIEFLSSLPLSQGGLFCIAYGLFHPLATVRNDTVAFFNRLNQHPTGRVYIRSLNKFERNTYERLAREMLHYQQQLQQMQQQQQTQHQPQQAQYQQNHYSRHSASAGSVGSS</sequence>
<protein>
    <recommendedName>
        <fullName evidence="2">UDENN domain-containing protein</fullName>
    </recommendedName>
</protein>
<organism evidence="3 4">
    <name type="scientific">Entomortierella parvispora</name>
    <dbReference type="NCBI Taxonomy" id="205924"/>
    <lineage>
        <taxon>Eukaryota</taxon>
        <taxon>Fungi</taxon>
        <taxon>Fungi incertae sedis</taxon>
        <taxon>Mucoromycota</taxon>
        <taxon>Mortierellomycotina</taxon>
        <taxon>Mortierellomycetes</taxon>
        <taxon>Mortierellales</taxon>
        <taxon>Mortierellaceae</taxon>
        <taxon>Entomortierella</taxon>
    </lineage>
</organism>
<dbReference type="Pfam" id="PF07792">
    <property type="entry name" value="Afi1"/>
    <property type="match status" value="1"/>
</dbReference>
<evidence type="ECO:0000256" key="1">
    <source>
        <dbReference type="SAM" id="MobiDB-lite"/>
    </source>
</evidence>
<name>A0A9P3LTY6_9FUNG</name>
<dbReference type="EMBL" id="BQFW01000004">
    <property type="protein sequence ID" value="GJJ70586.1"/>
    <property type="molecule type" value="Genomic_DNA"/>
</dbReference>
<accession>A0A9P3LTY6</accession>
<evidence type="ECO:0000313" key="4">
    <source>
        <dbReference type="Proteomes" id="UP000827284"/>
    </source>
</evidence>
<feature type="domain" description="UDENN" evidence="2">
    <location>
        <begin position="7"/>
        <end position="514"/>
    </location>
</feature>
<dbReference type="Proteomes" id="UP000827284">
    <property type="component" value="Unassembled WGS sequence"/>
</dbReference>
<feature type="compositionally biased region" description="Low complexity" evidence="1">
    <location>
        <begin position="659"/>
        <end position="679"/>
    </location>
</feature>
<evidence type="ECO:0000313" key="3">
    <source>
        <dbReference type="EMBL" id="GJJ70586.1"/>
    </source>
</evidence>
<dbReference type="GO" id="GO:0005886">
    <property type="term" value="C:plasma membrane"/>
    <property type="evidence" value="ECO:0007669"/>
    <property type="project" value="TreeGrafter"/>
</dbReference>
<dbReference type="PROSITE" id="PS50211">
    <property type="entry name" value="DENN"/>
    <property type="match status" value="1"/>
</dbReference>
<feature type="region of interest" description="Disordered" evidence="1">
    <location>
        <begin position="659"/>
        <end position="695"/>
    </location>
</feature>
<dbReference type="PANTHER" id="PTHR28245">
    <property type="entry name" value="ARF3-INTERACTING PROTEIN 1"/>
    <property type="match status" value="1"/>
</dbReference>
<reference evidence="3" key="2">
    <citation type="journal article" date="2022" name="Microbiol. Resour. Announc.">
        <title>Whole-Genome Sequence of Entomortierella parvispora E1425, a Mucoromycotan Fungus Associated with Burkholderiaceae-Related Endosymbiotic Bacteria.</title>
        <authorList>
            <person name="Herlambang A."/>
            <person name="Guo Y."/>
            <person name="Takashima Y."/>
            <person name="Narisawa K."/>
            <person name="Ohta H."/>
            <person name="Nishizawa T."/>
        </authorList>
    </citation>
    <scope>NUCLEOTIDE SEQUENCE</scope>
    <source>
        <strain evidence="3">E1425</strain>
    </source>
</reference>
<reference evidence="3" key="1">
    <citation type="submission" date="2021-11" db="EMBL/GenBank/DDBJ databases">
        <authorList>
            <person name="Herlambang A."/>
            <person name="Guo Y."/>
            <person name="Takashima Y."/>
            <person name="Nishizawa T."/>
        </authorList>
    </citation>
    <scope>NUCLEOTIDE SEQUENCE</scope>
    <source>
        <strain evidence="3">E1425</strain>
    </source>
</reference>
<proteinExistence type="predicted"/>
<dbReference type="OrthoDB" id="66409at2759"/>
<dbReference type="AlphaFoldDB" id="A0A9P3LTY6"/>
<dbReference type="InterPro" id="IPR037516">
    <property type="entry name" value="Tripartite_DENN"/>
</dbReference>
<feature type="compositionally biased region" description="Polar residues" evidence="1">
    <location>
        <begin position="685"/>
        <end position="695"/>
    </location>
</feature>
<gene>
    <name evidence="3" type="ORF">EMPS_02935</name>
</gene>